<evidence type="ECO:0000256" key="2">
    <source>
        <dbReference type="RuleBase" id="RU369043"/>
    </source>
</evidence>
<protein>
    <recommendedName>
        <fullName evidence="2">ACT domain-containing protein ACR</fullName>
    </recommendedName>
    <alternativeName>
        <fullName evidence="2">Protein ACT DOMAIN REPEATS</fullName>
    </alternativeName>
</protein>
<evidence type="ECO:0000256" key="1">
    <source>
        <dbReference type="ARBA" id="ARBA00022737"/>
    </source>
</evidence>
<feature type="domain" description="ACT" evidence="4">
    <location>
        <begin position="153"/>
        <end position="203"/>
    </location>
</feature>
<dbReference type="SUPFAM" id="SSF55021">
    <property type="entry name" value="ACT-like"/>
    <property type="match status" value="1"/>
</dbReference>
<proteinExistence type="predicted"/>
<dbReference type="InterPro" id="IPR002912">
    <property type="entry name" value="ACT_dom"/>
</dbReference>
<evidence type="ECO:0000259" key="4">
    <source>
        <dbReference type="Pfam" id="PF01842"/>
    </source>
</evidence>
<dbReference type="GO" id="GO:0016597">
    <property type="term" value="F:amino acid binding"/>
    <property type="evidence" value="ECO:0007669"/>
    <property type="project" value="UniProtKB-UniRule"/>
</dbReference>
<keyword evidence="6" id="KW-1185">Reference proteome</keyword>
<evidence type="ECO:0000313" key="6">
    <source>
        <dbReference type="Proteomes" id="UP000834106"/>
    </source>
</evidence>
<evidence type="ECO:0000256" key="3">
    <source>
        <dbReference type="SAM" id="MobiDB-lite"/>
    </source>
</evidence>
<gene>
    <name evidence="5" type="ORF">FPE_LOCUS29331</name>
</gene>
<dbReference type="PANTHER" id="PTHR31096">
    <property type="entry name" value="ACT DOMAIN-CONTAINING PROTEIN ACR4-RELATED"/>
    <property type="match status" value="1"/>
</dbReference>
<comment type="function">
    <text evidence="2">Binds amino acids.</text>
</comment>
<sequence>MWVCVADFSDTRLSLTGFCRFSAGDGQQIEEGAAVGGENTRATAEGGGDGSTPFNDEEDFSNIPILNQNDVVGDGQQVEVGAAVGEENTCATTEGDGQQIEEGAAVGGENTRATAEGGGDGSTPFNVWFLNFTFDVSYCRVTVNNASNKKATLIKVDSANKRGSVLEVVQVLTDLNVIIRRAYISSDWEWFMDVFHVTDQQGNKVSEDNIAECIQQWTTAMQTTS</sequence>
<keyword evidence="1 2" id="KW-0677">Repeat</keyword>
<dbReference type="InterPro" id="IPR040217">
    <property type="entry name" value="ACR1-12"/>
</dbReference>
<name>A0AAD2EBI3_9LAMI</name>
<reference evidence="5" key="1">
    <citation type="submission" date="2023-05" db="EMBL/GenBank/DDBJ databases">
        <authorList>
            <person name="Huff M."/>
        </authorList>
    </citation>
    <scope>NUCLEOTIDE SEQUENCE</scope>
</reference>
<feature type="region of interest" description="Disordered" evidence="3">
    <location>
        <begin position="33"/>
        <end position="55"/>
    </location>
</feature>
<organism evidence="5 6">
    <name type="scientific">Fraxinus pennsylvanica</name>
    <dbReference type="NCBI Taxonomy" id="56036"/>
    <lineage>
        <taxon>Eukaryota</taxon>
        <taxon>Viridiplantae</taxon>
        <taxon>Streptophyta</taxon>
        <taxon>Embryophyta</taxon>
        <taxon>Tracheophyta</taxon>
        <taxon>Spermatophyta</taxon>
        <taxon>Magnoliopsida</taxon>
        <taxon>eudicotyledons</taxon>
        <taxon>Gunneridae</taxon>
        <taxon>Pentapetalae</taxon>
        <taxon>asterids</taxon>
        <taxon>lamiids</taxon>
        <taxon>Lamiales</taxon>
        <taxon>Oleaceae</taxon>
        <taxon>Oleeae</taxon>
        <taxon>Fraxinus</taxon>
    </lineage>
</organism>
<dbReference type="InterPro" id="IPR045865">
    <property type="entry name" value="ACT-like_dom_sf"/>
</dbReference>
<dbReference type="Pfam" id="PF01842">
    <property type="entry name" value="ACT"/>
    <property type="match status" value="1"/>
</dbReference>
<accession>A0AAD2EBI3</accession>
<dbReference type="EMBL" id="OU503053">
    <property type="protein sequence ID" value="CAI9781901.1"/>
    <property type="molecule type" value="Genomic_DNA"/>
</dbReference>
<dbReference type="AlphaFoldDB" id="A0AAD2EBI3"/>
<evidence type="ECO:0000313" key="5">
    <source>
        <dbReference type="EMBL" id="CAI9781901.1"/>
    </source>
</evidence>
<dbReference type="PANTHER" id="PTHR31096:SF15">
    <property type="entry name" value="ACT DOMAIN-CONTAINING PROTEIN ACR"/>
    <property type="match status" value="1"/>
</dbReference>
<dbReference type="Proteomes" id="UP000834106">
    <property type="component" value="Chromosome 18"/>
</dbReference>